<dbReference type="AlphaFoldDB" id="A0AAE8SMI5"/>
<reference evidence="2" key="1">
    <citation type="submission" date="2018-03" db="EMBL/GenBank/DDBJ databases">
        <authorList>
            <person name="Guldener U."/>
        </authorList>
    </citation>
    <scope>NUCLEOTIDE SEQUENCE</scope>
</reference>
<organism evidence="2 3">
    <name type="scientific">Fusarium torulosum</name>
    <dbReference type="NCBI Taxonomy" id="33205"/>
    <lineage>
        <taxon>Eukaryota</taxon>
        <taxon>Fungi</taxon>
        <taxon>Dikarya</taxon>
        <taxon>Ascomycota</taxon>
        <taxon>Pezizomycotina</taxon>
        <taxon>Sordariomycetes</taxon>
        <taxon>Hypocreomycetidae</taxon>
        <taxon>Hypocreales</taxon>
        <taxon>Nectriaceae</taxon>
        <taxon>Fusarium</taxon>
    </lineage>
</organism>
<sequence length="42" mass="4609">MASTRLAQDSCYGDLNLSARATRTLTASLVNSIIVLFYVILF</sequence>
<evidence type="ECO:0000313" key="2">
    <source>
        <dbReference type="EMBL" id="SPJ84146.1"/>
    </source>
</evidence>
<proteinExistence type="predicted"/>
<evidence type="ECO:0000256" key="1">
    <source>
        <dbReference type="SAM" id="Phobius"/>
    </source>
</evidence>
<name>A0AAE8SMI5_9HYPO</name>
<keyword evidence="1" id="KW-0472">Membrane</keyword>
<comment type="caution">
    <text evidence="2">The sequence shown here is derived from an EMBL/GenBank/DDBJ whole genome shotgun (WGS) entry which is preliminary data.</text>
</comment>
<dbReference type="Proteomes" id="UP001187734">
    <property type="component" value="Unassembled WGS sequence"/>
</dbReference>
<feature type="transmembrane region" description="Helical" evidence="1">
    <location>
        <begin position="21"/>
        <end position="41"/>
    </location>
</feature>
<keyword evidence="3" id="KW-1185">Reference proteome</keyword>
<gene>
    <name evidence="2" type="ORF">FTOL_10663</name>
</gene>
<keyword evidence="1" id="KW-1133">Transmembrane helix</keyword>
<keyword evidence="1" id="KW-0812">Transmembrane</keyword>
<protein>
    <submittedName>
        <fullName evidence="2">Uncharacterized protein</fullName>
    </submittedName>
</protein>
<dbReference type="EMBL" id="ONZP01000429">
    <property type="protein sequence ID" value="SPJ84146.1"/>
    <property type="molecule type" value="Genomic_DNA"/>
</dbReference>
<evidence type="ECO:0000313" key="3">
    <source>
        <dbReference type="Proteomes" id="UP001187734"/>
    </source>
</evidence>
<accession>A0AAE8SMI5</accession>